<evidence type="ECO:0000313" key="1">
    <source>
        <dbReference type="EMBL" id="MDG4721172.1"/>
    </source>
</evidence>
<dbReference type="EMBL" id="JARSBO010000010">
    <property type="protein sequence ID" value="MDG4721172.1"/>
    <property type="molecule type" value="Genomic_DNA"/>
</dbReference>
<comment type="caution">
    <text evidence="1">The sequence shown here is derived from an EMBL/GenBank/DDBJ whole genome shotgun (WGS) entry which is preliminary data.</text>
</comment>
<keyword evidence="2" id="KW-1185">Reference proteome</keyword>
<proteinExistence type="predicted"/>
<dbReference type="Proteomes" id="UP001529180">
    <property type="component" value="Unassembled WGS sequence"/>
</dbReference>
<accession>A0ABT6GH60</accession>
<sequence>MPVNPRIVTIVKRINNGWPQFPLSNEQMIEFENRLDGLDPHILDKAVTSLIDTVTDRKNVTVNRIKVEYSKFAPVSKSEAVRPQHFYDRARDLANRERGRIIANCKPLFDQIKTRAGQAMLREYLQAATWVMAQGVIARDISKPPRMAFDRAATGYMVWTSPTEDLHEARELYRRGQQLGRIDIEVPGRAMECFKRQTDKGFGVKLDVKRVPSDEFEKEQQFHEQGAVA</sequence>
<dbReference type="RefSeq" id="WP_278006974.1">
    <property type="nucleotide sequence ID" value="NZ_JARSBO010000010.1"/>
</dbReference>
<name>A0ABT6GH60_9PROT</name>
<protein>
    <submittedName>
        <fullName evidence="1">Uncharacterized protein</fullName>
    </submittedName>
</protein>
<gene>
    <name evidence="1" type="ORF">P7680_19355</name>
</gene>
<evidence type="ECO:0000313" key="2">
    <source>
        <dbReference type="Proteomes" id="UP001529180"/>
    </source>
</evidence>
<organism evidence="1 2">
    <name type="scientific">Thalassospira aquimaris</name>
    <dbReference type="NCBI Taxonomy" id="3037796"/>
    <lineage>
        <taxon>Bacteria</taxon>
        <taxon>Pseudomonadati</taxon>
        <taxon>Pseudomonadota</taxon>
        <taxon>Alphaproteobacteria</taxon>
        <taxon>Rhodospirillales</taxon>
        <taxon>Thalassospiraceae</taxon>
        <taxon>Thalassospira</taxon>
    </lineage>
</organism>
<reference evidence="1 2" key="1">
    <citation type="submission" date="2023-03" db="EMBL/GenBank/DDBJ databases">
        <title>Strain FZY0004 represents a novel species in the genus Thalassospira isolated from seawater.</title>
        <authorList>
            <person name="Fu Z.-Y."/>
        </authorList>
    </citation>
    <scope>NUCLEOTIDE SEQUENCE [LARGE SCALE GENOMIC DNA]</scope>
    <source>
        <strain evidence="1 2">FZY0004</strain>
    </source>
</reference>